<keyword evidence="1" id="KW-0472">Membrane</keyword>
<dbReference type="EMBL" id="CP051774">
    <property type="protein sequence ID" value="QJE98832.1"/>
    <property type="molecule type" value="Genomic_DNA"/>
</dbReference>
<keyword evidence="1" id="KW-0812">Transmembrane</keyword>
<evidence type="ECO:0000256" key="1">
    <source>
        <dbReference type="SAM" id="Phobius"/>
    </source>
</evidence>
<protein>
    <submittedName>
        <fullName evidence="2">DUF4381 domain-containing protein</fullName>
    </submittedName>
</protein>
<keyword evidence="3" id="KW-1185">Reference proteome</keyword>
<dbReference type="KEGG" id="luo:HHL09_24645"/>
<dbReference type="AlphaFoldDB" id="A0A858RPN9"/>
<organism evidence="2 3">
    <name type="scientific">Luteolibacter luteus</name>
    <dbReference type="NCBI Taxonomy" id="2728835"/>
    <lineage>
        <taxon>Bacteria</taxon>
        <taxon>Pseudomonadati</taxon>
        <taxon>Verrucomicrobiota</taxon>
        <taxon>Verrucomicrobiia</taxon>
        <taxon>Verrucomicrobiales</taxon>
        <taxon>Verrucomicrobiaceae</taxon>
        <taxon>Luteolibacter</taxon>
    </lineage>
</organism>
<reference evidence="2 3" key="1">
    <citation type="submission" date="2020-04" db="EMBL/GenBank/DDBJ databases">
        <title>Luteolibacter sp. G-1-1-1 isolated from soil.</title>
        <authorList>
            <person name="Dahal R.H."/>
        </authorList>
    </citation>
    <scope>NUCLEOTIDE SEQUENCE [LARGE SCALE GENOMIC DNA]</scope>
    <source>
        <strain evidence="2 3">G-1-1-1</strain>
    </source>
</reference>
<feature type="transmembrane region" description="Helical" evidence="1">
    <location>
        <begin position="29"/>
        <end position="49"/>
    </location>
</feature>
<name>A0A858RPN9_9BACT</name>
<dbReference type="InterPro" id="IPR025489">
    <property type="entry name" value="DUF4381"/>
</dbReference>
<proteinExistence type="predicted"/>
<evidence type="ECO:0000313" key="3">
    <source>
        <dbReference type="Proteomes" id="UP000501812"/>
    </source>
</evidence>
<keyword evidence="1" id="KW-1133">Transmembrane helix</keyword>
<gene>
    <name evidence="2" type="ORF">HHL09_24645</name>
</gene>
<evidence type="ECO:0000313" key="2">
    <source>
        <dbReference type="EMBL" id="QJE98832.1"/>
    </source>
</evidence>
<accession>A0A858RPN9</accession>
<dbReference type="Proteomes" id="UP000501812">
    <property type="component" value="Chromosome"/>
</dbReference>
<dbReference type="Pfam" id="PF14316">
    <property type="entry name" value="DUF4381"/>
    <property type="match status" value="1"/>
</dbReference>
<sequence>MNEDPTSLDRLHDLVVPPPAPWWPLAPGWWILLGFIAALVLGWLLKSFIRWQKNRYRREALAMLQDTPVAGLSALVKRVALSAWPREEVADLTGPAWLRFLDRTGGMNLFVAGAGKPLENVAFDPAAKSDDKALRRAVKEWIVKHERKEEGEES</sequence>
<dbReference type="RefSeq" id="WP_169457319.1">
    <property type="nucleotide sequence ID" value="NZ_CP051774.1"/>
</dbReference>